<dbReference type="Gramene" id="KZN11900">
    <property type="protein sequence ID" value="KZN11900"/>
    <property type="gene ID" value="DCAR_004556"/>
</dbReference>
<dbReference type="EMBL" id="CP093343">
    <property type="protein sequence ID" value="WOG85746.1"/>
    <property type="molecule type" value="Genomic_DNA"/>
</dbReference>
<reference evidence="1" key="1">
    <citation type="journal article" date="2016" name="Nat. Genet.">
        <title>A high-quality carrot genome assembly provides new insights into carotenoid accumulation and asterid genome evolution.</title>
        <authorList>
            <person name="Iorizzo M."/>
            <person name="Ellison S."/>
            <person name="Senalik D."/>
            <person name="Zeng P."/>
            <person name="Satapoomin P."/>
            <person name="Huang J."/>
            <person name="Bowman M."/>
            <person name="Iovene M."/>
            <person name="Sanseverino W."/>
            <person name="Cavagnaro P."/>
            <person name="Yildiz M."/>
            <person name="Macko-Podgorni A."/>
            <person name="Moranska E."/>
            <person name="Grzebelus E."/>
            <person name="Grzebelus D."/>
            <person name="Ashrafi H."/>
            <person name="Zheng Z."/>
            <person name="Cheng S."/>
            <person name="Spooner D."/>
            <person name="Van Deynze A."/>
            <person name="Simon P."/>
        </authorList>
    </citation>
    <scope>NUCLEOTIDE SEQUENCE</scope>
    <source>
        <tissue evidence="1">Leaf</tissue>
    </source>
</reference>
<gene>
    <name evidence="1" type="ORF">DCAR_0104939</name>
</gene>
<proteinExistence type="predicted"/>
<accession>A0A166J8F0</accession>
<evidence type="ECO:0000313" key="1">
    <source>
        <dbReference type="EMBL" id="WOG85746.1"/>
    </source>
</evidence>
<sequence length="87" mass="10144">MTRTLVDHPRIISKSAARKALHDFNHLFLSDFRISLTQAHSYLPLHCSDHTSYVYFIVSHLCMILILFMFINSNLMYDNASFSIHDV</sequence>
<name>A0A166J8F0_DAUCS</name>
<dbReference type="AlphaFoldDB" id="A0A166J8F0"/>
<reference evidence="1" key="2">
    <citation type="submission" date="2022-03" db="EMBL/GenBank/DDBJ databases">
        <title>Draft title - Genomic analysis of global carrot germplasm unveils the trajectory of domestication and the origin of high carotenoid orange carrot.</title>
        <authorList>
            <person name="Iorizzo M."/>
            <person name="Ellison S."/>
            <person name="Senalik D."/>
            <person name="Macko-Podgorni A."/>
            <person name="Grzebelus D."/>
            <person name="Bostan H."/>
            <person name="Rolling W."/>
            <person name="Curaba J."/>
            <person name="Simon P."/>
        </authorList>
    </citation>
    <scope>NUCLEOTIDE SEQUENCE</scope>
    <source>
        <tissue evidence="1">Leaf</tissue>
    </source>
</reference>
<dbReference type="Proteomes" id="UP000077755">
    <property type="component" value="Chromosome 1"/>
</dbReference>
<organism evidence="1 2">
    <name type="scientific">Daucus carota subsp. sativus</name>
    <name type="common">Carrot</name>
    <dbReference type="NCBI Taxonomy" id="79200"/>
    <lineage>
        <taxon>Eukaryota</taxon>
        <taxon>Viridiplantae</taxon>
        <taxon>Streptophyta</taxon>
        <taxon>Embryophyta</taxon>
        <taxon>Tracheophyta</taxon>
        <taxon>Spermatophyta</taxon>
        <taxon>Magnoliopsida</taxon>
        <taxon>eudicotyledons</taxon>
        <taxon>Gunneridae</taxon>
        <taxon>Pentapetalae</taxon>
        <taxon>asterids</taxon>
        <taxon>campanulids</taxon>
        <taxon>Apiales</taxon>
        <taxon>Apiaceae</taxon>
        <taxon>Apioideae</taxon>
        <taxon>Scandiceae</taxon>
        <taxon>Daucinae</taxon>
        <taxon>Daucus</taxon>
        <taxon>Daucus sect. Daucus</taxon>
    </lineage>
</organism>
<evidence type="ECO:0000313" key="2">
    <source>
        <dbReference type="Proteomes" id="UP000077755"/>
    </source>
</evidence>
<keyword evidence="2" id="KW-1185">Reference proteome</keyword>
<protein>
    <submittedName>
        <fullName evidence="1">Uncharacterized protein</fullName>
    </submittedName>
</protein>